<dbReference type="GeneTree" id="ENSGT00530000063528"/>
<evidence type="ECO:0000313" key="12">
    <source>
        <dbReference type="Proteomes" id="UP000472263"/>
    </source>
</evidence>
<evidence type="ECO:0000256" key="3">
    <source>
        <dbReference type="ARBA" id="ARBA00022737"/>
    </source>
</evidence>
<dbReference type="SUPFAM" id="SSF47473">
    <property type="entry name" value="EF-hand"/>
    <property type="match status" value="1"/>
</dbReference>
<comment type="subcellular location">
    <subcellularLocation>
        <location evidence="1">Cytoplasm</location>
        <location evidence="1">Cytoskeleton</location>
        <location evidence="1">Flagellum axoneme</location>
    </subcellularLocation>
</comment>
<dbReference type="InterPro" id="IPR011992">
    <property type="entry name" value="EF-hand-dom_pair"/>
</dbReference>
<keyword evidence="4" id="KW-0282">Flagellum</keyword>
<evidence type="ECO:0000256" key="1">
    <source>
        <dbReference type="ARBA" id="ARBA00004611"/>
    </source>
</evidence>
<dbReference type="SMART" id="SM00054">
    <property type="entry name" value="EFh"/>
    <property type="match status" value="2"/>
</dbReference>
<proteinExistence type="predicted"/>
<dbReference type="GO" id="GO:0005509">
    <property type="term" value="F:calcium ion binding"/>
    <property type="evidence" value="ECO:0007669"/>
    <property type="project" value="InterPro"/>
</dbReference>
<protein>
    <submittedName>
        <fullName evidence="11">EF-hand domain family, member B</fullName>
    </submittedName>
</protein>
<dbReference type="Pfam" id="PF13499">
    <property type="entry name" value="EF-hand_7"/>
    <property type="match status" value="1"/>
</dbReference>
<keyword evidence="9" id="KW-0472">Membrane</keyword>
<evidence type="ECO:0000256" key="4">
    <source>
        <dbReference type="ARBA" id="ARBA00022846"/>
    </source>
</evidence>
<keyword evidence="3" id="KW-0677">Repeat</keyword>
<evidence type="ECO:0000259" key="10">
    <source>
        <dbReference type="PROSITE" id="PS50222"/>
    </source>
</evidence>
<evidence type="ECO:0000256" key="6">
    <source>
        <dbReference type="ARBA" id="ARBA00023212"/>
    </source>
</evidence>
<evidence type="ECO:0000256" key="8">
    <source>
        <dbReference type="SAM" id="MobiDB-lite"/>
    </source>
</evidence>
<dbReference type="PROSITE" id="PS50222">
    <property type="entry name" value="EF_HAND_2"/>
    <property type="match status" value="2"/>
</dbReference>
<evidence type="ECO:0000256" key="9">
    <source>
        <dbReference type="SAM" id="Phobius"/>
    </source>
</evidence>
<keyword evidence="2" id="KW-0963">Cytoplasm</keyword>
<sequence length="558" mass="62739">MIPVGERAKTCLQELPRAPTPPVIRKFLNDTRPEPGAIRVLRGKADDPDVASSLVHGVSTKSSLSVSPAQLDSFCQQKLLQLSEAVYASSRKAPLGRSHDQSGRLPNWYNDKTTFGVKSLKGLSAREVVNPPKTTEEVEREAQEGHQAYIRSHNAYFVGERVDRNYSWSRCAKDSRFGVSVPHSHDGRSVAKSLQWLGETWSFLTKSMYIYRFFILQVFLVYVMLSLHFCVFRTANTPSNRAFGLMLPPDEHGAGDLIHCAEPGQYPSGRDRRHTLVSAVRNLLKKVNFHNFPSLLQAFRHYDKKGRGMIDKEDLLAVCREVQLDLCEPILSDLMDDCDADKDSFINFVEFANFLTWKDKMPINTREQDILTKCRNSTAPAGLQRELSSDSADAPDSRPLIQPEDLQPVKPGSSQKTVRTLSRPKTVPHHFSTSSSLIGAVAGDPTSCFHGRTFGIPTIRTDLPAPRIKRICDTNNYGDTETAADLLYPSLHSLYGAHKEHFFCPRSRDEMAQIFENMGVSVSKEIFEEAWRLASMRHPTGEVCVEVFRNVLKEIKAM</sequence>
<dbReference type="InParanoid" id="A0A667X6Z5"/>
<keyword evidence="5" id="KW-0969">Cilium</keyword>
<reference evidence="11" key="2">
    <citation type="submission" date="2025-08" db="UniProtKB">
        <authorList>
            <consortium name="Ensembl"/>
        </authorList>
    </citation>
    <scope>IDENTIFICATION</scope>
</reference>
<feature type="domain" description="EF-hand" evidence="10">
    <location>
        <begin position="290"/>
        <end position="325"/>
    </location>
</feature>
<feature type="transmembrane region" description="Helical" evidence="9">
    <location>
        <begin position="209"/>
        <end position="229"/>
    </location>
</feature>
<keyword evidence="7" id="KW-0966">Cell projection</keyword>
<dbReference type="PANTHER" id="PTHR12086">
    <property type="entry name" value="EF-HAND DOMAIN C-TERMINAL CONTAINING PROTEIN"/>
    <property type="match status" value="1"/>
</dbReference>
<dbReference type="InterPro" id="IPR002048">
    <property type="entry name" value="EF_hand_dom"/>
</dbReference>
<dbReference type="Gene3D" id="1.10.238.10">
    <property type="entry name" value="EF-hand"/>
    <property type="match status" value="1"/>
</dbReference>
<evidence type="ECO:0000313" key="11">
    <source>
        <dbReference type="Ensembl" id="ENSMMDP00005009723.1"/>
    </source>
</evidence>
<dbReference type="PANTHER" id="PTHR12086:SF12">
    <property type="entry name" value="EF-HAND DOMAIN-CONTAINING FAMILY MEMBER B"/>
    <property type="match status" value="1"/>
</dbReference>
<keyword evidence="9" id="KW-1133">Transmembrane helix</keyword>
<dbReference type="AlphaFoldDB" id="A0A667X6Z5"/>
<name>A0A667X6Z5_9TELE</name>
<keyword evidence="9" id="KW-0812">Transmembrane</keyword>
<dbReference type="InterPro" id="IPR040193">
    <property type="entry name" value="EFHC1/EFHC2/EFHB"/>
</dbReference>
<organism evidence="11 12">
    <name type="scientific">Myripristis murdjan</name>
    <name type="common">pinecone soldierfish</name>
    <dbReference type="NCBI Taxonomy" id="586833"/>
    <lineage>
        <taxon>Eukaryota</taxon>
        <taxon>Metazoa</taxon>
        <taxon>Chordata</taxon>
        <taxon>Craniata</taxon>
        <taxon>Vertebrata</taxon>
        <taxon>Euteleostomi</taxon>
        <taxon>Actinopterygii</taxon>
        <taxon>Neopterygii</taxon>
        <taxon>Teleostei</taxon>
        <taxon>Neoteleostei</taxon>
        <taxon>Acanthomorphata</taxon>
        <taxon>Holocentriformes</taxon>
        <taxon>Holocentridae</taxon>
        <taxon>Myripristis</taxon>
    </lineage>
</organism>
<keyword evidence="12" id="KW-1185">Reference proteome</keyword>
<dbReference type="FunCoup" id="A0A667X6Z5">
    <property type="interactions" value="172"/>
</dbReference>
<dbReference type="Pfam" id="PF25325">
    <property type="entry name" value="EF-hand_EFHB_C"/>
    <property type="match status" value="1"/>
</dbReference>
<keyword evidence="6" id="KW-0206">Cytoskeleton</keyword>
<dbReference type="InterPro" id="IPR057428">
    <property type="entry name" value="EFHB_EF-hand_C"/>
</dbReference>
<evidence type="ECO:0000256" key="5">
    <source>
        <dbReference type="ARBA" id="ARBA00023069"/>
    </source>
</evidence>
<gene>
    <name evidence="11" type="primary">EFHB</name>
    <name evidence="11" type="synonym">efhb</name>
</gene>
<evidence type="ECO:0000256" key="2">
    <source>
        <dbReference type="ARBA" id="ARBA00022490"/>
    </source>
</evidence>
<evidence type="ECO:0000256" key="7">
    <source>
        <dbReference type="ARBA" id="ARBA00023273"/>
    </source>
</evidence>
<feature type="region of interest" description="Disordered" evidence="8">
    <location>
        <begin position="381"/>
        <end position="430"/>
    </location>
</feature>
<feature type="domain" description="EF-hand" evidence="10">
    <location>
        <begin position="326"/>
        <end position="361"/>
    </location>
</feature>
<reference evidence="11" key="3">
    <citation type="submission" date="2025-09" db="UniProtKB">
        <authorList>
            <consortium name="Ensembl"/>
        </authorList>
    </citation>
    <scope>IDENTIFICATION</scope>
</reference>
<dbReference type="Proteomes" id="UP000472263">
    <property type="component" value="Chromosome 16"/>
</dbReference>
<dbReference type="CDD" id="cd00051">
    <property type="entry name" value="EFh"/>
    <property type="match status" value="1"/>
</dbReference>
<dbReference type="Ensembl" id="ENSMMDT00005010026.1">
    <property type="protein sequence ID" value="ENSMMDP00005009723.1"/>
    <property type="gene ID" value="ENSMMDG00005005303.1"/>
</dbReference>
<accession>A0A667X6Z5</accession>
<reference evidence="11" key="1">
    <citation type="submission" date="2019-06" db="EMBL/GenBank/DDBJ databases">
        <authorList>
            <consortium name="Wellcome Sanger Institute Data Sharing"/>
        </authorList>
    </citation>
    <scope>NUCLEOTIDE SEQUENCE [LARGE SCALE GENOMIC DNA]</scope>
</reference>